<dbReference type="InParanoid" id="A0A3B3HUY5"/>
<feature type="disulfide bond" evidence="2">
    <location>
        <begin position="41"/>
        <end position="56"/>
    </location>
</feature>
<dbReference type="InterPro" id="IPR036055">
    <property type="entry name" value="LDL_receptor-like_sf"/>
</dbReference>
<dbReference type="SUPFAM" id="SSF57424">
    <property type="entry name" value="LDL receptor-like module"/>
    <property type="match status" value="1"/>
</dbReference>
<dbReference type="InterPro" id="IPR023415">
    <property type="entry name" value="LDLR_class-A_CS"/>
</dbReference>
<dbReference type="SMART" id="SM00192">
    <property type="entry name" value="LDLa"/>
    <property type="match status" value="1"/>
</dbReference>
<dbReference type="InterPro" id="IPR002172">
    <property type="entry name" value="LDrepeatLR_classA_rpt"/>
</dbReference>
<organism evidence="3 4">
    <name type="scientific">Oryzias latipes</name>
    <name type="common">Japanese rice fish</name>
    <name type="synonym">Japanese killifish</name>
    <dbReference type="NCBI Taxonomy" id="8090"/>
    <lineage>
        <taxon>Eukaryota</taxon>
        <taxon>Metazoa</taxon>
        <taxon>Chordata</taxon>
        <taxon>Craniata</taxon>
        <taxon>Vertebrata</taxon>
        <taxon>Euteleostomi</taxon>
        <taxon>Actinopterygii</taxon>
        <taxon>Neopterygii</taxon>
        <taxon>Teleostei</taxon>
        <taxon>Neoteleostei</taxon>
        <taxon>Acanthomorphata</taxon>
        <taxon>Ovalentaria</taxon>
        <taxon>Atherinomorphae</taxon>
        <taxon>Beloniformes</taxon>
        <taxon>Adrianichthyidae</taxon>
        <taxon>Oryziinae</taxon>
        <taxon>Oryzias</taxon>
    </lineage>
</organism>
<reference evidence="3" key="3">
    <citation type="submission" date="2025-09" db="UniProtKB">
        <authorList>
            <consortium name="Ensembl"/>
        </authorList>
    </citation>
    <scope>IDENTIFICATION</scope>
    <source>
        <strain evidence="3">Hd-rR</strain>
    </source>
</reference>
<accession>A0A3B3HUY5</accession>
<keyword evidence="4" id="KW-1185">Reference proteome</keyword>
<proteinExistence type="predicted"/>
<comment type="caution">
    <text evidence="2">Lacks conserved residue(s) required for the propagation of feature annotation.</text>
</comment>
<dbReference type="Bgee" id="ENSORLG00000024668">
    <property type="expression patterns" value="Expressed in ovary and 8 other cell types or tissues"/>
</dbReference>
<dbReference type="Pfam" id="PF00057">
    <property type="entry name" value="Ldl_recept_a"/>
    <property type="match status" value="1"/>
</dbReference>
<dbReference type="Gene3D" id="4.10.400.10">
    <property type="entry name" value="Low-density Lipoprotein Receptor"/>
    <property type="match status" value="1"/>
</dbReference>
<dbReference type="Proteomes" id="UP000001038">
    <property type="component" value="Chromosome 12"/>
</dbReference>
<dbReference type="PROSITE" id="PS50068">
    <property type="entry name" value="LDLRA_2"/>
    <property type="match status" value="1"/>
</dbReference>
<evidence type="ECO:0000313" key="3">
    <source>
        <dbReference type="Ensembl" id="ENSORLP00000035647.1"/>
    </source>
</evidence>
<evidence type="ECO:0000313" key="4">
    <source>
        <dbReference type="Proteomes" id="UP000001038"/>
    </source>
</evidence>
<evidence type="ECO:0000256" key="1">
    <source>
        <dbReference type="ARBA" id="ARBA00023157"/>
    </source>
</evidence>
<reference evidence="3 4" key="1">
    <citation type="journal article" date="2007" name="Nature">
        <title>The medaka draft genome and insights into vertebrate genome evolution.</title>
        <authorList>
            <person name="Kasahara M."/>
            <person name="Naruse K."/>
            <person name="Sasaki S."/>
            <person name="Nakatani Y."/>
            <person name="Qu W."/>
            <person name="Ahsan B."/>
            <person name="Yamada T."/>
            <person name="Nagayasu Y."/>
            <person name="Doi K."/>
            <person name="Kasai Y."/>
            <person name="Jindo T."/>
            <person name="Kobayashi D."/>
            <person name="Shimada A."/>
            <person name="Toyoda A."/>
            <person name="Kuroki Y."/>
            <person name="Fujiyama A."/>
            <person name="Sasaki T."/>
            <person name="Shimizu A."/>
            <person name="Asakawa S."/>
            <person name="Shimizu N."/>
            <person name="Hashimoto S."/>
            <person name="Yang J."/>
            <person name="Lee Y."/>
            <person name="Matsushima K."/>
            <person name="Sugano S."/>
            <person name="Sakaizumi M."/>
            <person name="Narita T."/>
            <person name="Ohishi K."/>
            <person name="Haga S."/>
            <person name="Ohta F."/>
            <person name="Nomoto H."/>
            <person name="Nogata K."/>
            <person name="Morishita T."/>
            <person name="Endo T."/>
            <person name="Shin-I T."/>
            <person name="Takeda H."/>
            <person name="Morishita S."/>
            <person name="Kohara Y."/>
        </authorList>
    </citation>
    <scope>NUCLEOTIDE SEQUENCE [LARGE SCALE GENOMIC DNA]</scope>
    <source>
        <strain evidence="3 4">Hd-rR</strain>
    </source>
</reference>
<dbReference type="PROSITE" id="PS01209">
    <property type="entry name" value="LDLRA_1"/>
    <property type="match status" value="1"/>
</dbReference>
<protein>
    <submittedName>
        <fullName evidence="3">Uncharacterized protein</fullName>
    </submittedName>
</protein>
<sequence>QSQLHFSSISVPSVKTEPVKCRKGFKACKDGLECVMYSHVCDGEQDCKDGSDEDGCETLCKTGWFSWQT</sequence>
<dbReference type="AlphaFoldDB" id="A0A3B3HUY5"/>
<dbReference type="Ensembl" id="ENSORLT00000046618.1">
    <property type="protein sequence ID" value="ENSORLP00000035647.1"/>
    <property type="gene ID" value="ENSORLG00000024668.1"/>
</dbReference>
<name>A0A3B3HUY5_ORYLA</name>
<dbReference type="CDD" id="cd00112">
    <property type="entry name" value="LDLa"/>
    <property type="match status" value="1"/>
</dbReference>
<evidence type="ECO:0000256" key="2">
    <source>
        <dbReference type="PROSITE-ProRule" id="PRU00124"/>
    </source>
</evidence>
<reference evidence="3" key="2">
    <citation type="submission" date="2025-08" db="UniProtKB">
        <authorList>
            <consortium name="Ensembl"/>
        </authorList>
    </citation>
    <scope>IDENTIFICATION</scope>
    <source>
        <strain evidence="3">Hd-rR</strain>
    </source>
</reference>
<keyword evidence="1 2" id="KW-1015">Disulfide bond</keyword>
<dbReference type="STRING" id="8090.ENSORLP00000035647"/>
<dbReference type="GeneTree" id="ENSGT00940000178030"/>